<protein>
    <submittedName>
        <fullName evidence="1">Uncharacterized protein</fullName>
    </submittedName>
</protein>
<dbReference type="KEGG" id="ache:ACHE_30710A"/>
<reference evidence="1" key="2">
    <citation type="submission" date="2021-02" db="EMBL/GenBank/DDBJ databases">
        <title>Aspergillus chevalieri M1 genome sequence.</title>
        <authorList>
            <person name="Kadooka C."/>
            <person name="Mori K."/>
            <person name="Futagami T."/>
        </authorList>
    </citation>
    <scope>NUCLEOTIDE SEQUENCE</scope>
    <source>
        <strain evidence="1">M1</strain>
    </source>
</reference>
<dbReference type="RefSeq" id="XP_043135245.1">
    <property type="nucleotide sequence ID" value="XM_043277358.1"/>
</dbReference>
<sequence length="166" mass="19029">MSGLEAHARRYMSVFEDALDIRKILALDREVFPMVGTYHEVFSEYFEYLREKLEAAVEANEDFNDLINGFGQESDHFVVRHVMSLYASRIAKLGKDVEDLKALTESLRKDKVIKLNDSQVVFEEYISMPLVDEPARAALIPAIFEASSSDTESGSENRFVRIRKDK</sequence>
<dbReference type="EMBL" id="AP024418">
    <property type="protein sequence ID" value="BCR86723.1"/>
    <property type="molecule type" value="Genomic_DNA"/>
</dbReference>
<evidence type="ECO:0000313" key="2">
    <source>
        <dbReference type="Proteomes" id="UP000637239"/>
    </source>
</evidence>
<keyword evidence="2" id="KW-1185">Reference proteome</keyword>
<organism evidence="1 2">
    <name type="scientific">Aspergillus chevalieri</name>
    <name type="common">Eurotium chevalieri</name>
    <dbReference type="NCBI Taxonomy" id="182096"/>
    <lineage>
        <taxon>Eukaryota</taxon>
        <taxon>Fungi</taxon>
        <taxon>Dikarya</taxon>
        <taxon>Ascomycota</taxon>
        <taxon>Pezizomycotina</taxon>
        <taxon>Eurotiomycetes</taxon>
        <taxon>Eurotiomycetidae</taxon>
        <taxon>Eurotiales</taxon>
        <taxon>Aspergillaceae</taxon>
        <taxon>Aspergillus</taxon>
        <taxon>Aspergillus subgen. Aspergillus</taxon>
    </lineage>
</organism>
<evidence type="ECO:0000313" key="1">
    <source>
        <dbReference type="EMBL" id="BCR86723.1"/>
    </source>
</evidence>
<accession>A0A7R7VMM0</accession>
<dbReference type="Proteomes" id="UP000637239">
    <property type="component" value="Chromosome 3"/>
</dbReference>
<proteinExistence type="predicted"/>
<gene>
    <name evidence="1" type="ORF">ACHE_30710A</name>
</gene>
<dbReference type="AlphaFoldDB" id="A0A7R7VMM0"/>
<dbReference type="GeneID" id="66981082"/>
<name>A0A7R7VMM0_ASPCH</name>
<reference evidence="1" key="1">
    <citation type="submission" date="2021-01" db="EMBL/GenBank/DDBJ databases">
        <authorList>
            <consortium name="Aspergillus chevalieri M1 genome sequencing consortium"/>
            <person name="Kazuki M."/>
            <person name="Futagami T."/>
        </authorList>
    </citation>
    <scope>NUCLEOTIDE SEQUENCE</scope>
    <source>
        <strain evidence="1">M1</strain>
    </source>
</reference>